<dbReference type="PROSITE" id="PS51462">
    <property type="entry name" value="NUDIX"/>
    <property type="match status" value="1"/>
</dbReference>
<evidence type="ECO:0000259" key="4">
    <source>
        <dbReference type="PROSITE" id="PS51462"/>
    </source>
</evidence>
<keyword evidence="2 3" id="KW-0378">Hydrolase</keyword>
<evidence type="ECO:0000256" key="3">
    <source>
        <dbReference type="RuleBase" id="RU003476"/>
    </source>
</evidence>
<evidence type="ECO:0000256" key="1">
    <source>
        <dbReference type="ARBA" id="ARBA00001946"/>
    </source>
</evidence>
<dbReference type="Proteomes" id="UP001628091">
    <property type="component" value="Unassembled WGS sequence"/>
</dbReference>
<dbReference type="Pfam" id="PF00293">
    <property type="entry name" value="NUDIX"/>
    <property type="match status" value="1"/>
</dbReference>
<keyword evidence="6" id="KW-1185">Reference proteome</keyword>
<dbReference type="PANTHER" id="PTHR43046">
    <property type="entry name" value="GDP-MANNOSE MANNOSYL HYDROLASE"/>
    <property type="match status" value="1"/>
</dbReference>
<dbReference type="PRINTS" id="PR00502">
    <property type="entry name" value="NUDIXFAMILY"/>
</dbReference>
<dbReference type="SUPFAM" id="SSF55811">
    <property type="entry name" value="Nudix"/>
    <property type="match status" value="1"/>
</dbReference>
<dbReference type="EMBL" id="BAAFZP010000001">
    <property type="protein sequence ID" value="GAB1581499.1"/>
    <property type="molecule type" value="Genomic_DNA"/>
</dbReference>
<protein>
    <submittedName>
        <fullName evidence="5">NUDIX hydrolase</fullName>
    </submittedName>
</protein>
<proteinExistence type="inferred from homology"/>
<dbReference type="Gene3D" id="3.90.79.10">
    <property type="entry name" value="Nucleoside Triphosphate Pyrophosphohydrolase"/>
    <property type="match status" value="1"/>
</dbReference>
<gene>
    <name evidence="5" type="ORF">PPNSA23_14420</name>
</gene>
<evidence type="ECO:0000313" key="5">
    <source>
        <dbReference type="EMBL" id="GAB1581499.1"/>
    </source>
</evidence>
<comment type="similarity">
    <text evidence="3">Belongs to the Nudix hydrolase family.</text>
</comment>
<comment type="caution">
    <text evidence="5">The sequence shown here is derived from an EMBL/GenBank/DDBJ whole genome shotgun (WGS) entry which is preliminary data.</text>
</comment>
<sequence>MGRDVQPFPAGVKPRGMIILMKSGLPIPHARHTPTPMATSHPIIHGVSVICRSKGRFLLVERGRKPWKGWLAFPGGRREADETPEAAARRELREETGLEAEKLTHFATVDLSQDPGSAYEASYYLAVFRAHGVTGEATAADDAAAILWLDIEEMAKTRITQSTLTVAREIVRLEDGTAFA</sequence>
<dbReference type="InterPro" id="IPR000086">
    <property type="entry name" value="NUDIX_hydrolase_dom"/>
</dbReference>
<dbReference type="CDD" id="cd04673">
    <property type="entry name" value="NUDIX_ADPRase"/>
    <property type="match status" value="1"/>
</dbReference>
<organism evidence="5 6">
    <name type="scientific">Phyllobacterium phragmitis</name>
    <dbReference type="NCBI Taxonomy" id="2670329"/>
    <lineage>
        <taxon>Bacteria</taxon>
        <taxon>Pseudomonadati</taxon>
        <taxon>Pseudomonadota</taxon>
        <taxon>Alphaproteobacteria</taxon>
        <taxon>Hyphomicrobiales</taxon>
        <taxon>Phyllobacteriaceae</taxon>
        <taxon>Phyllobacterium</taxon>
    </lineage>
</organism>
<dbReference type="PANTHER" id="PTHR43046:SF14">
    <property type="entry name" value="MUTT_NUDIX FAMILY PROTEIN"/>
    <property type="match status" value="1"/>
</dbReference>
<name>A0ABQ0GXU9_9HYPH</name>
<accession>A0ABQ0GXU9</accession>
<dbReference type="PROSITE" id="PS00893">
    <property type="entry name" value="NUDIX_BOX"/>
    <property type="match status" value="1"/>
</dbReference>
<reference evidence="5 6" key="1">
    <citation type="submission" date="2024-10" db="EMBL/GenBank/DDBJ databases">
        <title>Isolation, draft genome sequencing and identification of Phyllobacterium sp. NSA23, isolated from leaf soil.</title>
        <authorList>
            <person name="Akita H."/>
        </authorList>
    </citation>
    <scope>NUCLEOTIDE SEQUENCE [LARGE SCALE GENOMIC DNA]</scope>
    <source>
        <strain evidence="5 6">NSA23</strain>
    </source>
</reference>
<dbReference type="GO" id="GO:0016787">
    <property type="term" value="F:hydrolase activity"/>
    <property type="evidence" value="ECO:0007669"/>
    <property type="project" value="UniProtKB-KW"/>
</dbReference>
<evidence type="ECO:0000313" key="6">
    <source>
        <dbReference type="Proteomes" id="UP001628091"/>
    </source>
</evidence>
<dbReference type="InterPro" id="IPR020084">
    <property type="entry name" value="NUDIX_hydrolase_CS"/>
</dbReference>
<comment type="cofactor">
    <cofactor evidence="1">
        <name>Mg(2+)</name>
        <dbReference type="ChEBI" id="CHEBI:18420"/>
    </cofactor>
</comment>
<feature type="domain" description="Nudix hydrolase" evidence="4">
    <location>
        <begin position="42"/>
        <end position="173"/>
    </location>
</feature>
<dbReference type="InterPro" id="IPR015797">
    <property type="entry name" value="NUDIX_hydrolase-like_dom_sf"/>
</dbReference>
<evidence type="ECO:0000256" key="2">
    <source>
        <dbReference type="ARBA" id="ARBA00022801"/>
    </source>
</evidence>
<dbReference type="InterPro" id="IPR020476">
    <property type="entry name" value="Nudix_hydrolase"/>
</dbReference>